<comment type="caution">
    <text evidence="5">The sequence shown here is derived from an EMBL/GenBank/DDBJ whole genome shotgun (WGS) entry which is preliminary data.</text>
</comment>
<dbReference type="Proteomes" id="UP001311799">
    <property type="component" value="Unassembled WGS sequence"/>
</dbReference>
<gene>
    <name evidence="5" type="ORF">RS030_81405</name>
</gene>
<accession>A0AAV9XUU0</accession>
<dbReference type="Pfam" id="PF03178">
    <property type="entry name" value="CPSF_A"/>
    <property type="match status" value="1"/>
</dbReference>
<reference evidence="5 6" key="1">
    <citation type="submission" date="2023-10" db="EMBL/GenBank/DDBJ databases">
        <title>Comparative genomics analysis reveals potential genetic determinants of host preference in Cryptosporidium xiaoi.</title>
        <authorList>
            <person name="Xiao L."/>
            <person name="Li J."/>
        </authorList>
    </citation>
    <scope>NUCLEOTIDE SEQUENCE [LARGE SCALE GENOMIC DNA]</scope>
    <source>
        <strain evidence="5 6">52996</strain>
    </source>
</reference>
<evidence type="ECO:0000259" key="4">
    <source>
        <dbReference type="Pfam" id="PF10433"/>
    </source>
</evidence>
<dbReference type="Gene3D" id="2.130.10.10">
    <property type="entry name" value="YVTN repeat-like/Quinoprotein amine dehydrogenase"/>
    <property type="match status" value="3"/>
</dbReference>
<keyword evidence="6" id="KW-1185">Reference proteome</keyword>
<dbReference type="InterPro" id="IPR050358">
    <property type="entry name" value="RSE1/DDB1/CFT1"/>
</dbReference>
<evidence type="ECO:0000313" key="5">
    <source>
        <dbReference type="EMBL" id="KAK6587884.1"/>
    </source>
</evidence>
<organism evidence="5 6">
    <name type="scientific">Cryptosporidium xiaoi</name>
    <dbReference type="NCBI Taxonomy" id="659607"/>
    <lineage>
        <taxon>Eukaryota</taxon>
        <taxon>Sar</taxon>
        <taxon>Alveolata</taxon>
        <taxon>Apicomplexa</taxon>
        <taxon>Conoidasida</taxon>
        <taxon>Coccidia</taxon>
        <taxon>Eucoccidiorida</taxon>
        <taxon>Eimeriorina</taxon>
        <taxon>Cryptosporidiidae</taxon>
        <taxon>Cryptosporidium</taxon>
    </lineage>
</organism>
<dbReference type="InterPro" id="IPR004871">
    <property type="entry name" value="RSE1/DDB1/CPSF1_C"/>
</dbReference>
<keyword evidence="2" id="KW-0539">Nucleus</keyword>
<protein>
    <recommendedName>
        <fullName evidence="7">DNA damage-binding protein 1</fullName>
    </recommendedName>
</protein>
<dbReference type="EMBL" id="JAWDEY010000036">
    <property type="protein sequence ID" value="KAK6587884.1"/>
    <property type="molecule type" value="Genomic_DNA"/>
</dbReference>
<dbReference type="GO" id="GO:0003676">
    <property type="term" value="F:nucleic acid binding"/>
    <property type="evidence" value="ECO:0007669"/>
    <property type="project" value="InterPro"/>
</dbReference>
<evidence type="ECO:0000256" key="2">
    <source>
        <dbReference type="ARBA" id="ARBA00023242"/>
    </source>
</evidence>
<feature type="domain" description="RSE1/DDB1/CPSF1 first beta-propeller" evidence="4">
    <location>
        <begin position="19"/>
        <end position="394"/>
    </location>
</feature>
<comment type="subcellular location">
    <subcellularLocation>
        <location evidence="1">Nucleus</location>
    </subcellularLocation>
</comment>
<feature type="domain" description="RSE1/DDB1/CPSF1 C-terminal" evidence="3">
    <location>
        <begin position="1184"/>
        <end position="1368"/>
    </location>
</feature>
<dbReference type="GO" id="GO:0005634">
    <property type="term" value="C:nucleus"/>
    <property type="evidence" value="ECO:0007669"/>
    <property type="project" value="UniProtKB-SubCell"/>
</dbReference>
<evidence type="ECO:0000256" key="1">
    <source>
        <dbReference type="ARBA" id="ARBA00004123"/>
    </source>
</evidence>
<sequence length="1493" mass="171510">MSQYNYVVTAFESNSIIGTLKVDLFGDGINRLLVIKTKCLEIYEIDTSGLDSFTKNNDEGILDCSVLRMVGRIETYKNVLEFDKWRPRHQGFDDIALFTKEFELIILRAYLLDSGNEKILHFHVMDSISLYRENLRKSQFVKMMVNAEKQRIIILGYEGCLQLVGSELNTRDGEFKTKFLSPVILRISESSVLDICLVTTSNERTLMAVIYDSGYSQDPRLMRITELPIDIKKWTNSSNLGLILEEKTSRIVPFYDRTRENKVVRGFFLFGDGVVEYKSLEEVIPNKLKDNEVVKSIKAYYGSGRFNGLGIGKIHISITGVIILEDDTKWLVMDSMGRLLMILISFDEKQPNKVTGMSVQIIKKYAPFSRIIQLEKNLFFVSSTLSDSMVVLAKNNKLYTLDLITNIGPIKDMFFTNNQTMNKITKEKEYGGDTSENPVSLISACGFGEYGTLKSICNGVSLQRVYFENNTNLNNYSKLFSINGNEHYVIGTNVNETKCLKLGWKKNSNFPFKELAMKDENEINELSTGSNITDSDETFVLNFEESELRGLEKIEETINIFKFEDKYWFQVTHRGIFSIGHYELNNKSWLLTDYLKKYNKNENIESEFIEKCDNCILKDILVLVTSSGLLLICKFDRNDVIKVIHSIRSDILFKLINSDSNDIFGTDCEKSNKIKLLDNYSYGSTDEINILKVLSIENYTFLFISTWMCGERLFCLYLDNTLIDDTEQRIDLNFISCIETDFNESVIVTSLKVFFLERKIEHKNRKVSTQKFVCLLIGTNNGYLQLRYIKFDEILKNVCKSPNKTTHFDRNICIHQNTWKVSNIYISEIREIHVHENLNRYFFICSDQPKILFWSYNTAKGKQGLGVWSFYNVHSSWIQSICQINLPSKPIKNEKLLKKVRNNNSNDTYILYVINEEKDDDINKTANSSEENDENSLSKGTKKRSWLKLGLIDTFQGYNCRDIPLNFTPEKICYINDLKMHAIVGIIETYQSTNLNFTKFKGNTQYDSLENSENKFFERPKIINTVLCLISGTDFEIKHIQFLGENAYPTCIEYIRLRATGDIEHAKSFLAIGTSKINGLNAETPRKKKKSDKVNSEPLGSVVLYEIKMMDKKAVELTEAAKYDTITPPFVINEFRRRLLLVSVENTIICLELINTTLTNNSQPSSFCLSNANNLDSTDPEENTYILKKRSHYSTHTMIVFIKIWNDELLLVGDLMKSVGLLEFDRNTGYFHEVCRDTSIAWVIDGIFLENNMYLISDENRNLRILMRNLNPMNDETLTTMSCISHLHVGESITTLQKGNFMTIYPETKKLQDNTDLFGDCITGNFCEDQVMFGTSQGGIYTIFGIKNSSTFSQLISIEEAIIETIKSGISQLELTGKVVNTKEKNLKRLFIKNSNSPFFTGVSTILGDKDSAPFRWKLNEGSLNSYNFEYNCSGTPRGFALGDVIESYLDLSIEMQRQVLVELKKFISKKKLKVPETVQEMEAIAEQLKNMH</sequence>
<evidence type="ECO:0008006" key="7">
    <source>
        <dbReference type="Google" id="ProtNLM"/>
    </source>
</evidence>
<evidence type="ECO:0000313" key="6">
    <source>
        <dbReference type="Proteomes" id="UP001311799"/>
    </source>
</evidence>
<name>A0AAV9XUU0_9CRYT</name>
<dbReference type="PANTHER" id="PTHR10644">
    <property type="entry name" value="DNA REPAIR/RNA PROCESSING CPSF FAMILY"/>
    <property type="match status" value="1"/>
</dbReference>
<proteinExistence type="predicted"/>
<dbReference type="Pfam" id="PF10433">
    <property type="entry name" value="Beta-prop_RSE1_1st"/>
    <property type="match status" value="1"/>
</dbReference>
<dbReference type="InterPro" id="IPR018846">
    <property type="entry name" value="Beta-prop_RSE1/DDB1/CPSF1_1st"/>
</dbReference>
<dbReference type="InterPro" id="IPR015943">
    <property type="entry name" value="WD40/YVTN_repeat-like_dom_sf"/>
</dbReference>
<evidence type="ECO:0000259" key="3">
    <source>
        <dbReference type="Pfam" id="PF03178"/>
    </source>
</evidence>